<feature type="transmembrane region" description="Helical" evidence="1">
    <location>
        <begin position="70"/>
        <end position="92"/>
    </location>
</feature>
<proteinExistence type="predicted"/>
<dbReference type="AlphaFoldDB" id="A0A7I9ZFM2"/>
<keyword evidence="1" id="KW-0812">Transmembrane</keyword>
<gene>
    <name evidence="3" type="ORF">MHIP_03140</name>
</gene>
<keyword evidence="1" id="KW-1133">Transmembrane helix</keyword>
<protein>
    <recommendedName>
        <fullName evidence="2">DUF5671 domain-containing protein</fullName>
    </recommendedName>
</protein>
<dbReference type="Proteomes" id="UP000465304">
    <property type="component" value="Unassembled WGS sequence"/>
</dbReference>
<comment type="caution">
    <text evidence="3">The sequence shown here is derived from an EMBL/GenBank/DDBJ whole genome shotgun (WGS) entry which is preliminary data.</text>
</comment>
<feature type="domain" description="DUF5671" evidence="2">
    <location>
        <begin position="66"/>
        <end position="202"/>
    </location>
</feature>
<sequence>MAARTDELTRFVREALQRGIPRPDVEQALHEAGWQPEQVNKAMASFAEVEFPVPVPRPVPHVSAVEAFRYLVLFTALGITAFSVVGLFFTLVDYLFYDPAAVPVSPDTWVPGVLWAVARVIIAFPVFLIASWLVARSLDQDPAGRGSAIRRWFTYLAMFVAVAVIIGDFVTLVAYVLAGGTTARFLLKVLVVAVVAGLILGYYLWDIRDTERGRRPVPALFLGVAALASVAAVGAGLWLMGPPSEQASRRIDDRRVEDLRSLAAGVDRFYEQNAELPESLGELSAALPTPVPLDDPSTRAPYRYSPGTDRTFELCADFAQPSGEGLPPDSIWTHAAGTQCFTLTAGDKERR</sequence>
<dbReference type="RefSeq" id="WP_163886564.1">
    <property type="nucleotide sequence ID" value="NZ_BLLB01000002.1"/>
</dbReference>
<organism evidence="3 4">
    <name type="scientific">Mycolicibacterium hippocampi</name>
    <dbReference type="NCBI Taxonomy" id="659824"/>
    <lineage>
        <taxon>Bacteria</taxon>
        <taxon>Bacillati</taxon>
        <taxon>Actinomycetota</taxon>
        <taxon>Actinomycetes</taxon>
        <taxon>Mycobacteriales</taxon>
        <taxon>Mycobacteriaceae</taxon>
        <taxon>Mycolicibacterium</taxon>
    </lineage>
</organism>
<accession>A0A7I9ZFM2</accession>
<evidence type="ECO:0000313" key="3">
    <source>
        <dbReference type="EMBL" id="GFG99830.1"/>
    </source>
</evidence>
<feature type="transmembrane region" description="Helical" evidence="1">
    <location>
        <begin position="155"/>
        <end position="179"/>
    </location>
</feature>
<evidence type="ECO:0000259" key="2">
    <source>
        <dbReference type="Pfam" id="PF18920"/>
    </source>
</evidence>
<name>A0A7I9ZFM2_9MYCO</name>
<feature type="transmembrane region" description="Helical" evidence="1">
    <location>
        <begin position="112"/>
        <end position="134"/>
    </location>
</feature>
<feature type="transmembrane region" description="Helical" evidence="1">
    <location>
        <begin position="217"/>
        <end position="240"/>
    </location>
</feature>
<feature type="transmembrane region" description="Helical" evidence="1">
    <location>
        <begin position="185"/>
        <end position="205"/>
    </location>
</feature>
<evidence type="ECO:0000256" key="1">
    <source>
        <dbReference type="SAM" id="Phobius"/>
    </source>
</evidence>
<dbReference type="Pfam" id="PF18920">
    <property type="entry name" value="DUF5671"/>
    <property type="match status" value="1"/>
</dbReference>
<keyword evidence="1" id="KW-0472">Membrane</keyword>
<dbReference type="InterPro" id="IPR043728">
    <property type="entry name" value="DUF5671"/>
</dbReference>
<keyword evidence="4" id="KW-1185">Reference proteome</keyword>
<dbReference type="EMBL" id="BLLB01000002">
    <property type="protein sequence ID" value="GFG99830.1"/>
    <property type="molecule type" value="Genomic_DNA"/>
</dbReference>
<reference evidence="3 4" key="1">
    <citation type="journal article" date="2019" name="Emerg. Microbes Infect.">
        <title>Comprehensive subspecies identification of 175 nontuberculous mycobacteria species based on 7547 genomic profiles.</title>
        <authorList>
            <person name="Matsumoto Y."/>
            <person name="Kinjo T."/>
            <person name="Motooka D."/>
            <person name="Nabeya D."/>
            <person name="Jung N."/>
            <person name="Uechi K."/>
            <person name="Horii T."/>
            <person name="Iida T."/>
            <person name="Fujita J."/>
            <person name="Nakamura S."/>
        </authorList>
    </citation>
    <scope>NUCLEOTIDE SEQUENCE [LARGE SCALE GENOMIC DNA]</scope>
    <source>
        <strain evidence="3 4">JCM 30996</strain>
    </source>
</reference>
<evidence type="ECO:0000313" key="4">
    <source>
        <dbReference type="Proteomes" id="UP000465304"/>
    </source>
</evidence>